<organism evidence="1 2">
    <name type="scientific">Smallanthus sonchifolius</name>
    <dbReference type="NCBI Taxonomy" id="185202"/>
    <lineage>
        <taxon>Eukaryota</taxon>
        <taxon>Viridiplantae</taxon>
        <taxon>Streptophyta</taxon>
        <taxon>Embryophyta</taxon>
        <taxon>Tracheophyta</taxon>
        <taxon>Spermatophyta</taxon>
        <taxon>Magnoliopsida</taxon>
        <taxon>eudicotyledons</taxon>
        <taxon>Gunneridae</taxon>
        <taxon>Pentapetalae</taxon>
        <taxon>asterids</taxon>
        <taxon>campanulids</taxon>
        <taxon>Asterales</taxon>
        <taxon>Asteraceae</taxon>
        <taxon>Asteroideae</taxon>
        <taxon>Heliantheae alliance</taxon>
        <taxon>Millerieae</taxon>
        <taxon>Smallanthus</taxon>
    </lineage>
</organism>
<protein>
    <submittedName>
        <fullName evidence="1">Uncharacterized protein</fullName>
    </submittedName>
</protein>
<accession>A0ACB9B8K6</accession>
<keyword evidence="2" id="KW-1185">Reference proteome</keyword>
<proteinExistence type="predicted"/>
<comment type="caution">
    <text evidence="1">The sequence shown here is derived from an EMBL/GenBank/DDBJ whole genome shotgun (WGS) entry which is preliminary data.</text>
</comment>
<evidence type="ECO:0000313" key="2">
    <source>
        <dbReference type="Proteomes" id="UP001056120"/>
    </source>
</evidence>
<name>A0ACB9B8K6_9ASTR</name>
<dbReference type="EMBL" id="CM042040">
    <property type="protein sequence ID" value="KAI3717025.1"/>
    <property type="molecule type" value="Genomic_DNA"/>
</dbReference>
<reference evidence="1 2" key="2">
    <citation type="journal article" date="2022" name="Mol. Ecol. Resour.">
        <title>The genomes of chicory, endive, great burdock and yacon provide insights into Asteraceae paleo-polyploidization history and plant inulin production.</title>
        <authorList>
            <person name="Fan W."/>
            <person name="Wang S."/>
            <person name="Wang H."/>
            <person name="Wang A."/>
            <person name="Jiang F."/>
            <person name="Liu H."/>
            <person name="Zhao H."/>
            <person name="Xu D."/>
            <person name="Zhang Y."/>
        </authorList>
    </citation>
    <scope>NUCLEOTIDE SEQUENCE [LARGE SCALE GENOMIC DNA]</scope>
    <source>
        <strain evidence="2">cv. Yunnan</strain>
        <tissue evidence="1">Leaves</tissue>
    </source>
</reference>
<gene>
    <name evidence="1" type="ORF">L1987_68331</name>
</gene>
<dbReference type="Proteomes" id="UP001056120">
    <property type="component" value="Linkage Group LG23"/>
</dbReference>
<reference evidence="2" key="1">
    <citation type="journal article" date="2022" name="Mol. Ecol. Resour.">
        <title>The genomes of chicory, endive, great burdock and yacon provide insights into Asteraceae palaeo-polyploidization history and plant inulin production.</title>
        <authorList>
            <person name="Fan W."/>
            <person name="Wang S."/>
            <person name="Wang H."/>
            <person name="Wang A."/>
            <person name="Jiang F."/>
            <person name="Liu H."/>
            <person name="Zhao H."/>
            <person name="Xu D."/>
            <person name="Zhang Y."/>
        </authorList>
    </citation>
    <scope>NUCLEOTIDE SEQUENCE [LARGE SCALE GENOMIC DNA]</scope>
    <source>
        <strain evidence="2">cv. Yunnan</strain>
    </source>
</reference>
<sequence length="113" mass="12540">MCMTGLNKKSASVFFKTRSSSAAVMTEVSGIGKILPASQICDFDFDPCGYSMNSVEEDVISTIHVTPEDEFSYASFETVGCSLKSCVNLSLLVERVLGCFHRMSFLFRYMEMT</sequence>
<evidence type="ECO:0000313" key="1">
    <source>
        <dbReference type="EMBL" id="KAI3717025.1"/>
    </source>
</evidence>